<dbReference type="EMBL" id="JAAVJL010000002">
    <property type="protein sequence ID" value="NMF59726.1"/>
    <property type="molecule type" value="Genomic_DNA"/>
</dbReference>
<feature type="transmembrane region" description="Helical" evidence="1">
    <location>
        <begin position="161"/>
        <end position="183"/>
    </location>
</feature>
<keyword evidence="1" id="KW-0472">Membrane</keyword>
<gene>
    <name evidence="2" type="ORF">HC246_17295</name>
</gene>
<evidence type="ECO:0000256" key="1">
    <source>
        <dbReference type="SAM" id="Phobius"/>
    </source>
</evidence>
<feature type="transmembrane region" description="Helical" evidence="1">
    <location>
        <begin position="20"/>
        <end position="41"/>
    </location>
</feature>
<organism evidence="2 3">
    <name type="scientific">Pseudanabaena yagii GIHE-NHR1</name>
    <dbReference type="NCBI Taxonomy" id="2722753"/>
    <lineage>
        <taxon>Bacteria</taxon>
        <taxon>Bacillati</taxon>
        <taxon>Cyanobacteriota</taxon>
        <taxon>Cyanophyceae</taxon>
        <taxon>Pseudanabaenales</taxon>
        <taxon>Pseudanabaenaceae</taxon>
        <taxon>Pseudanabaena</taxon>
        <taxon>Pseudanabaena yagii</taxon>
    </lineage>
</organism>
<protein>
    <recommendedName>
        <fullName evidence="4">YcxB-like protein domain-containing protein</fullName>
    </recommendedName>
</protein>
<evidence type="ECO:0000313" key="2">
    <source>
        <dbReference type="EMBL" id="NMF59726.1"/>
    </source>
</evidence>
<accession>A0ABX1LXN6</accession>
<evidence type="ECO:0000313" key="3">
    <source>
        <dbReference type="Proteomes" id="UP000738376"/>
    </source>
</evidence>
<evidence type="ECO:0008006" key="4">
    <source>
        <dbReference type="Google" id="ProtNLM"/>
    </source>
</evidence>
<dbReference type="Proteomes" id="UP000738376">
    <property type="component" value="Unassembled WGS sequence"/>
</dbReference>
<reference evidence="2 3" key="1">
    <citation type="submission" date="2020-03" db="EMBL/GenBank/DDBJ databases">
        <title>Draft Genome Sequence of 2-Methylisoborneol Producing Pseudanabaena yagii Strain GIHE-NHR1 Isolated from North Han River in South Korea.</title>
        <authorList>
            <person name="Jeong J."/>
        </authorList>
    </citation>
    <scope>NUCLEOTIDE SEQUENCE [LARGE SCALE GENOMIC DNA]</scope>
    <source>
        <strain evidence="2 3">GIHE-NHR1</strain>
    </source>
</reference>
<keyword evidence="3" id="KW-1185">Reference proteome</keyword>
<comment type="caution">
    <text evidence="2">The sequence shown here is derived from an EMBL/GenBank/DDBJ whole genome shotgun (WGS) entry which is preliminary data.</text>
</comment>
<keyword evidence="1" id="KW-0812">Transmembrane</keyword>
<proteinExistence type="predicted"/>
<name>A0ABX1LXN6_9CYAN</name>
<sequence length="281" mass="32125">MNSQPANKLIFLNTSIVRILAIILSLPLMFFVLCILLYATFGNLIFSLGQLHKASLNCIRYKSEILCSLTGTNWYGNIEQALSPRHEQLIGIRTEISNQDYLTNALIILVTNKKEIFLLTPKTMIKDQTDLLNSFLDNPAQNSVKIETRKSDELNILSASFFGLVYFNLVFGSVTISFLVSIFKNIVDFKKYIFDKESNKILIKKIFRKDLLIEFDFEKINQVHLIRLIKNDEFKGEKIFLIDSYGSILLSINLYGISGSEVADLICSFLQLKPYQMIVPP</sequence>
<dbReference type="RefSeq" id="WP_169364722.1">
    <property type="nucleotide sequence ID" value="NZ_JAAVJL010000002.1"/>
</dbReference>
<keyword evidence="1" id="KW-1133">Transmembrane helix</keyword>